<dbReference type="KEGG" id="tgy:X802_02530"/>
<dbReference type="AlphaFoldDB" id="A0A0X1KIU8"/>
<evidence type="ECO:0000313" key="3">
    <source>
        <dbReference type="Proteomes" id="UP000062043"/>
    </source>
</evidence>
<accession>A0A0X1KIU8</accession>
<evidence type="ECO:0000256" key="1">
    <source>
        <dbReference type="SAM" id="Phobius"/>
    </source>
</evidence>
<gene>
    <name evidence="2" type="ORF">X802_02530</name>
</gene>
<sequence>MIFINIKIFHIFLLAGLISGIFFAVNYYQTVNPVVVEFKLQLFIPPGMENAYSKLGTAQVAQEELVLPAAGAYDVVLIGNCTLYVQTDDKLLENPRTLTVTNRGIRIIILNQTTDVTVKFIPQRRINEIPALLLILGGVVGYAVRVFKFE</sequence>
<feature type="transmembrane region" description="Helical" evidence="1">
    <location>
        <begin position="7"/>
        <end position="28"/>
    </location>
</feature>
<keyword evidence="1" id="KW-0812">Transmembrane</keyword>
<dbReference type="OrthoDB" id="101611at2157"/>
<dbReference type="RefSeq" id="WP_062370705.1">
    <property type="nucleotide sequence ID" value="NZ_CP007140.1"/>
</dbReference>
<name>A0A0X1KIU8_9EURY</name>
<keyword evidence="1" id="KW-0472">Membrane</keyword>
<keyword evidence="1" id="KW-1133">Transmembrane helix</keyword>
<keyword evidence="3" id="KW-1185">Reference proteome</keyword>
<evidence type="ECO:0000313" key="2">
    <source>
        <dbReference type="EMBL" id="AJC71175.1"/>
    </source>
</evidence>
<organism evidence="2 3">
    <name type="scientific">Thermococcus guaymasensis DSM 11113</name>
    <dbReference type="NCBI Taxonomy" id="1432656"/>
    <lineage>
        <taxon>Archaea</taxon>
        <taxon>Methanobacteriati</taxon>
        <taxon>Methanobacteriota</taxon>
        <taxon>Thermococci</taxon>
        <taxon>Thermococcales</taxon>
        <taxon>Thermococcaceae</taxon>
        <taxon>Thermococcus</taxon>
    </lineage>
</organism>
<reference evidence="2 3" key="1">
    <citation type="submission" date="2014-01" db="EMBL/GenBank/DDBJ databases">
        <title>Genome sequencing of Thermococcus guaymasensis.</title>
        <authorList>
            <person name="Zhang X."/>
            <person name="Alvare G."/>
            <person name="Fristensky B."/>
            <person name="Chen L."/>
            <person name="Suen T."/>
            <person name="Chen Q."/>
            <person name="Ma K."/>
        </authorList>
    </citation>
    <scope>NUCLEOTIDE SEQUENCE [LARGE SCALE GENOMIC DNA]</scope>
    <source>
        <strain evidence="2 3">DSM 11113</strain>
    </source>
</reference>
<dbReference type="PATRIC" id="fig|1432656.3.peg.493"/>
<proteinExistence type="predicted"/>
<dbReference type="Proteomes" id="UP000062043">
    <property type="component" value="Chromosome"/>
</dbReference>
<protein>
    <submittedName>
        <fullName evidence="2">Uncharacterized protein</fullName>
    </submittedName>
</protein>
<dbReference type="GeneID" id="27134532"/>
<dbReference type="STRING" id="1432656.X802_02530"/>
<feature type="transmembrane region" description="Helical" evidence="1">
    <location>
        <begin position="129"/>
        <end position="147"/>
    </location>
</feature>
<dbReference type="EMBL" id="CP007140">
    <property type="protein sequence ID" value="AJC71175.1"/>
    <property type="molecule type" value="Genomic_DNA"/>
</dbReference>